<dbReference type="Proteomes" id="UP001476798">
    <property type="component" value="Unassembled WGS sequence"/>
</dbReference>
<gene>
    <name evidence="2" type="ORF">GOODEAATRI_012967</name>
</gene>
<evidence type="ECO:0000313" key="3">
    <source>
        <dbReference type="Proteomes" id="UP001476798"/>
    </source>
</evidence>
<keyword evidence="3" id="KW-1185">Reference proteome</keyword>
<evidence type="ECO:0000259" key="1">
    <source>
        <dbReference type="PROSITE" id="PS50835"/>
    </source>
</evidence>
<dbReference type="Pfam" id="PF25305">
    <property type="entry name" value="Ig_PDGFR_d4"/>
    <property type="match status" value="1"/>
</dbReference>
<comment type="caution">
    <text evidence="2">The sequence shown here is derived from an EMBL/GenBank/DDBJ whole genome shotgun (WGS) entry which is preliminary data.</text>
</comment>
<proteinExistence type="predicted"/>
<dbReference type="EMBL" id="JAHRIO010000851">
    <property type="protein sequence ID" value="MEQ2158499.1"/>
    <property type="molecule type" value="Genomic_DNA"/>
</dbReference>
<accession>A0ABV0MHC4</accession>
<feature type="domain" description="Ig-like" evidence="1">
    <location>
        <begin position="52"/>
        <end position="163"/>
    </location>
</feature>
<sequence length="165" mass="18165">PAVKLPRSPTRSASESYFDHCGTGSPLKLDPWNTNYGIPLDTAVCVFTAELPPSSQSDVNFCFLGKPEITSHEGPVDGQVRCVAEGYPAPQIKWYYCDQYVRCSQQKNATQEEHNVRTVTLVSPKFGKTGVESRVNVNRGRFNTLECVATAEGEQAFILFSISGK</sequence>
<protein>
    <recommendedName>
        <fullName evidence="1">Ig-like domain-containing protein</fullName>
    </recommendedName>
</protein>
<organism evidence="2 3">
    <name type="scientific">Goodea atripinnis</name>
    <dbReference type="NCBI Taxonomy" id="208336"/>
    <lineage>
        <taxon>Eukaryota</taxon>
        <taxon>Metazoa</taxon>
        <taxon>Chordata</taxon>
        <taxon>Craniata</taxon>
        <taxon>Vertebrata</taxon>
        <taxon>Euteleostomi</taxon>
        <taxon>Actinopterygii</taxon>
        <taxon>Neopterygii</taxon>
        <taxon>Teleostei</taxon>
        <taxon>Neoteleostei</taxon>
        <taxon>Acanthomorphata</taxon>
        <taxon>Ovalentaria</taxon>
        <taxon>Atherinomorphae</taxon>
        <taxon>Cyprinodontiformes</taxon>
        <taxon>Goodeidae</taxon>
        <taxon>Goodea</taxon>
    </lineage>
</organism>
<dbReference type="PROSITE" id="PS50835">
    <property type="entry name" value="IG_LIKE"/>
    <property type="match status" value="1"/>
</dbReference>
<evidence type="ECO:0000313" key="2">
    <source>
        <dbReference type="EMBL" id="MEQ2158499.1"/>
    </source>
</evidence>
<feature type="non-terminal residue" evidence="2">
    <location>
        <position position="1"/>
    </location>
</feature>
<dbReference type="Gene3D" id="2.60.40.10">
    <property type="entry name" value="Immunoglobulins"/>
    <property type="match status" value="1"/>
</dbReference>
<name>A0ABV0MHC4_9TELE</name>
<dbReference type="InterPro" id="IPR013783">
    <property type="entry name" value="Ig-like_fold"/>
</dbReference>
<dbReference type="InterPro" id="IPR007110">
    <property type="entry name" value="Ig-like_dom"/>
</dbReference>
<reference evidence="2 3" key="1">
    <citation type="submission" date="2021-06" db="EMBL/GenBank/DDBJ databases">
        <authorList>
            <person name="Palmer J.M."/>
        </authorList>
    </citation>
    <scope>NUCLEOTIDE SEQUENCE [LARGE SCALE GENOMIC DNA]</scope>
    <source>
        <strain evidence="2 3">GA_2019</strain>
        <tissue evidence="2">Muscle</tissue>
    </source>
</reference>